<evidence type="ECO:0000313" key="4">
    <source>
        <dbReference type="EMBL" id="KAF4122240.1"/>
    </source>
</evidence>
<dbReference type="OrthoDB" id="3436787at2759"/>
<accession>A0A9P5D3X6</accession>
<organism evidence="4 5">
    <name type="scientific">Geosmithia morbida</name>
    <dbReference type="NCBI Taxonomy" id="1094350"/>
    <lineage>
        <taxon>Eukaryota</taxon>
        <taxon>Fungi</taxon>
        <taxon>Dikarya</taxon>
        <taxon>Ascomycota</taxon>
        <taxon>Pezizomycotina</taxon>
        <taxon>Sordariomycetes</taxon>
        <taxon>Hypocreomycetidae</taxon>
        <taxon>Hypocreales</taxon>
        <taxon>Bionectriaceae</taxon>
        <taxon>Geosmithia</taxon>
    </lineage>
</organism>
<gene>
    <name evidence="4" type="ORF">GMORB2_7833</name>
</gene>
<keyword evidence="2" id="KW-1133">Transmembrane helix</keyword>
<feature type="transmembrane region" description="Helical" evidence="2">
    <location>
        <begin position="370"/>
        <end position="397"/>
    </location>
</feature>
<dbReference type="EMBL" id="JAANYQ010000010">
    <property type="protein sequence ID" value="KAF4122240.1"/>
    <property type="molecule type" value="Genomic_DNA"/>
</dbReference>
<feature type="compositionally biased region" description="Polar residues" evidence="1">
    <location>
        <begin position="335"/>
        <end position="346"/>
    </location>
</feature>
<evidence type="ECO:0000256" key="1">
    <source>
        <dbReference type="SAM" id="MobiDB-lite"/>
    </source>
</evidence>
<keyword evidence="3" id="KW-0732">Signal</keyword>
<reference evidence="4" key="1">
    <citation type="submission" date="2020-03" db="EMBL/GenBank/DDBJ databases">
        <title>Site-based positive gene gene selection in Geosmithia morbida across the United States reveals a broad range of putative effectors and factors for local host and environmental adapation.</title>
        <authorList>
            <person name="Onufrak A."/>
            <person name="Murdoch R.W."/>
            <person name="Gazis R."/>
            <person name="Huff M."/>
            <person name="Staton M."/>
            <person name="Klingeman W."/>
            <person name="Hadziabdic D."/>
        </authorList>
    </citation>
    <scope>NUCLEOTIDE SEQUENCE</scope>
    <source>
        <strain evidence="4">1262</strain>
    </source>
</reference>
<evidence type="ECO:0000256" key="3">
    <source>
        <dbReference type="SAM" id="SignalP"/>
    </source>
</evidence>
<evidence type="ECO:0000256" key="2">
    <source>
        <dbReference type="SAM" id="Phobius"/>
    </source>
</evidence>
<comment type="caution">
    <text evidence="4">The sequence shown here is derived from an EMBL/GenBank/DDBJ whole genome shotgun (WGS) entry which is preliminary data.</text>
</comment>
<sequence>MLRLFMLSVVHGVFPAYVVYAAAEYVTDLAAYSLLAPCASSALSYNIGIQPYTASCGLGQEELQSCICSNNARLDEVTSSISSDISAGCGGIAASEEQSSASRVFKQYCTPGQEVKFSTPTRNKVNAYITNLSEMASLAPCASSGLSSAVMQESLSLCPVEASLLAPCVCSKSRILEEVSETISATVRSMCSNDEDVTSAYRFFEDYCAMNDGTTSFARPESPPGDMTYHITDLPDYTSLNSCARSGVSYAILEQTNFLCAAGPQALASCVCLKSGMRARVSLTLTSEVMMECDNTATDDVNSALGVLDFYCSAAASDVVAQVSVSSSTAQSATKSRTGQTASMPSETGDGQGSDDDSKSSGNGFNRTGAIVGGVIGGIVALLAIIGIGLFTALLSCMGTIGNLPRSLMGI</sequence>
<dbReference type="Proteomes" id="UP000749293">
    <property type="component" value="Unassembled WGS sequence"/>
</dbReference>
<feature type="chain" id="PRO_5040146228" evidence="3">
    <location>
        <begin position="22"/>
        <end position="411"/>
    </location>
</feature>
<name>A0A9P5D3X6_9HYPO</name>
<dbReference type="AlphaFoldDB" id="A0A9P5D3X6"/>
<dbReference type="GeneID" id="55974056"/>
<keyword evidence="5" id="KW-1185">Reference proteome</keyword>
<evidence type="ECO:0000313" key="5">
    <source>
        <dbReference type="Proteomes" id="UP000749293"/>
    </source>
</evidence>
<feature type="region of interest" description="Disordered" evidence="1">
    <location>
        <begin position="331"/>
        <end position="362"/>
    </location>
</feature>
<dbReference type="RefSeq" id="XP_035320892.1">
    <property type="nucleotide sequence ID" value="XM_035469798.1"/>
</dbReference>
<protein>
    <submittedName>
        <fullName evidence="4">Uncharacterized protein</fullName>
    </submittedName>
</protein>
<keyword evidence="2" id="KW-0472">Membrane</keyword>
<proteinExistence type="predicted"/>
<feature type="signal peptide" evidence="3">
    <location>
        <begin position="1"/>
        <end position="21"/>
    </location>
</feature>
<keyword evidence="2" id="KW-0812">Transmembrane</keyword>